<keyword evidence="2" id="KW-0378">Hydrolase</keyword>
<organism evidence="5 6">
    <name type="scientific">Thioclava arctica</name>
    <dbReference type="NCBI Taxonomy" id="3238301"/>
    <lineage>
        <taxon>Bacteria</taxon>
        <taxon>Pseudomonadati</taxon>
        <taxon>Pseudomonadota</taxon>
        <taxon>Alphaproteobacteria</taxon>
        <taxon>Rhodobacterales</taxon>
        <taxon>Paracoccaceae</taxon>
        <taxon>Thioclava</taxon>
    </lineage>
</organism>
<evidence type="ECO:0000313" key="5">
    <source>
        <dbReference type="EMBL" id="MEX1663031.1"/>
    </source>
</evidence>
<dbReference type="InterPro" id="IPR052708">
    <property type="entry name" value="PxpC"/>
</dbReference>
<name>A0ABV3TN58_9RHOB</name>
<dbReference type="EMBL" id="JBFRYC010000011">
    <property type="protein sequence ID" value="MEX1663031.1"/>
    <property type="molecule type" value="Genomic_DNA"/>
</dbReference>
<evidence type="ECO:0000256" key="3">
    <source>
        <dbReference type="ARBA" id="ARBA00022840"/>
    </source>
</evidence>
<dbReference type="SUPFAM" id="SSF50891">
    <property type="entry name" value="Cyclophilin-like"/>
    <property type="match status" value="1"/>
</dbReference>
<keyword evidence="1" id="KW-0547">Nucleotide-binding</keyword>
<reference evidence="5 6" key="1">
    <citation type="journal article" date="2011" name="Int. J. Syst. Evol. Microbiol.">
        <title>Zhongshania antarctica gen. nov., sp. nov. and Zhongshania guokunii sp. nov., gammaproteobacteria respectively isolated from coastal attached (fast) ice and surface seawater of the Antarctic.</title>
        <authorList>
            <person name="Li H.J."/>
            <person name="Zhang X.Y."/>
            <person name="Chen C.X."/>
            <person name="Zhang Y.J."/>
            <person name="Gao Z.M."/>
            <person name="Yu Y."/>
            <person name="Chen X.L."/>
            <person name="Chen B."/>
            <person name="Zhang Y.Z."/>
        </authorList>
    </citation>
    <scope>NUCLEOTIDE SEQUENCE [LARGE SCALE GENOMIC DNA]</scope>
    <source>
        <strain evidence="5 6">15-R06ZXC-3</strain>
    </source>
</reference>
<dbReference type="SMART" id="SM00797">
    <property type="entry name" value="AHS2"/>
    <property type="match status" value="1"/>
</dbReference>
<comment type="caution">
    <text evidence="5">The sequence shown here is derived from an EMBL/GenBank/DDBJ whole genome shotgun (WGS) entry which is preliminary data.</text>
</comment>
<evidence type="ECO:0000256" key="2">
    <source>
        <dbReference type="ARBA" id="ARBA00022801"/>
    </source>
</evidence>
<gene>
    <name evidence="5" type="ORF">AB4874_15455</name>
</gene>
<evidence type="ECO:0000256" key="1">
    <source>
        <dbReference type="ARBA" id="ARBA00022741"/>
    </source>
</evidence>
<accession>A0ABV3TN58</accession>
<dbReference type="RefSeq" id="WP_368392647.1">
    <property type="nucleotide sequence ID" value="NZ_JBFRYC010000011.1"/>
</dbReference>
<dbReference type="Pfam" id="PF02626">
    <property type="entry name" value="CT_A_B"/>
    <property type="match status" value="1"/>
</dbReference>
<proteinExistence type="predicted"/>
<evidence type="ECO:0000259" key="4">
    <source>
        <dbReference type="SMART" id="SM00797"/>
    </source>
</evidence>
<protein>
    <submittedName>
        <fullName evidence="5">Biotin-dependent carboxyltransferase family protein</fullName>
    </submittedName>
</protein>
<dbReference type="Proteomes" id="UP001557465">
    <property type="component" value="Unassembled WGS sequence"/>
</dbReference>
<dbReference type="InterPro" id="IPR029000">
    <property type="entry name" value="Cyclophilin-like_dom_sf"/>
</dbReference>
<dbReference type="PANTHER" id="PTHR43309">
    <property type="entry name" value="5-OXOPROLINASE SUBUNIT C"/>
    <property type="match status" value="1"/>
</dbReference>
<evidence type="ECO:0000313" key="6">
    <source>
        <dbReference type="Proteomes" id="UP001557465"/>
    </source>
</evidence>
<sequence>MTAQIIIHKAGPGLSVQDLGRVGQTHLGLSRGGAADRLALYEAAALLGLSAPIAALEMPIFGGVFEVSVPSRFALTGAPMRAQIGTRALAWNASHHLQPGEILTIGAATAGVFGYLTFAAGLEVAPRLGSRSTHLTAGLGSALQAGTHLALGTDTSQDHADMVLRSDTRFQGGPLRYIYGPQTGLFDVQTVARFDKTTFTRAPSGNRQGVLLQSGTAPFPAQAPAGLASDFIQEGDIQMTGDGHPFVLLSECQTIGGYPRIGTVLACDIPRIAQAPAGAPVKFTHVSLAEADRIAASQKTLLQDLRRQIRPLIRDPRTIPDLLGYQLISGVSAGREPEE</sequence>
<keyword evidence="6" id="KW-1185">Reference proteome</keyword>
<dbReference type="Gene3D" id="2.40.100.10">
    <property type="entry name" value="Cyclophilin-like"/>
    <property type="match status" value="1"/>
</dbReference>
<dbReference type="InterPro" id="IPR003778">
    <property type="entry name" value="CT_A_B"/>
</dbReference>
<keyword evidence="3" id="KW-0067">ATP-binding</keyword>
<dbReference type="PANTHER" id="PTHR43309:SF5">
    <property type="entry name" value="5-OXOPROLINASE SUBUNIT C"/>
    <property type="match status" value="1"/>
</dbReference>
<feature type="domain" description="Carboxyltransferase" evidence="4">
    <location>
        <begin position="26"/>
        <end position="301"/>
    </location>
</feature>